<feature type="transmembrane region" description="Helical" evidence="1">
    <location>
        <begin position="25"/>
        <end position="46"/>
    </location>
</feature>
<proteinExistence type="predicted"/>
<keyword evidence="2" id="KW-1185">Reference proteome</keyword>
<evidence type="ECO:0000256" key="1">
    <source>
        <dbReference type="SAM" id="Phobius"/>
    </source>
</evidence>
<keyword evidence="1" id="KW-1133">Transmembrane helix</keyword>
<feature type="transmembrane region" description="Helical" evidence="1">
    <location>
        <begin position="58"/>
        <end position="84"/>
    </location>
</feature>
<gene>
    <name evidence="3" type="primary">LOC120052899</name>
</gene>
<dbReference type="Proteomes" id="UP000808372">
    <property type="component" value="Chromosome 8"/>
</dbReference>
<dbReference type="GeneID" id="120052899"/>
<evidence type="ECO:0000313" key="3">
    <source>
        <dbReference type="RefSeq" id="XP_038856038.1"/>
    </source>
</evidence>
<reference evidence="3" key="1">
    <citation type="submission" date="2025-08" db="UniProtKB">
        <authorList>
            <consortium name="RefSeq"/>
        </authorList>
    </citation>
    <scope>IDENTIFICATION</scope>
    <source>
        <tissue evidence="3">White muscle</tissue>
    </source>
</reference>
<keyword evidence="1" id="KW-0812">Transmembrane</keyword>
<sequence length="163" mass="17548">MMSSTESGTGGPKLHRLFIKFDPEVVAVVSILLGLFQVLLAVPLYYMDVGLPKLQFMLPLFIGFLLTGCAYTNMASLLAGLLALCMYSVSLHSVQGTAQPCTLPSIDLYAGAAQKCPGEYLEGFFRSVTVLLIVYDLGALILHSLLSLSALKGLRVGLCRMIN</sequence>
<feature type="transmembrane region" description="Helical" evidence="1">
    <location>
        <begin position="128"/>
        <end position="151"/>
    </location>
</feature>
<accession>A0A8U1BJH5</accession>
<evidence type="ECO:0000313" key="2">
    <source>
        <dbReference type="Proteomes" id="UP000808372"/>
    </source>
</evidence>
<name>A0A8U1BJH5_SALNM</name>
<keyword evidence="1" id="KW-0472">Membrane</keyword>
<dbReference type="RefSeq" id="XP_038856038.1">
    <property type="nucleotide sequence ID" value="XM_039000110.1"/>
</dbReference>
<organism evidence="2 3">
    <name type="scientific">Salvelinus namaycush</name>
    <name type="common">Lake trout</name>
    <name type="synonym">Salmo namaycush</name>
    <dbReference type="NCBI Taxonomy" id="8040"/>
    <lineage>
        <taxon>Eukaryota</taxon>
        <taxon>Metazoa</taxon>
        <taxon>Chordata</taxon>
        <taxon>Craniata</taxon>
        <taxon>Vertebrata</taxon>
        <taxon>Euteleostomi</taxon>
        <taxon>Actinopterygii</taxon>
        <taxon>Neopterygii</taxon>
        <taxon>Teleostei</taxon>
        <taxon>Protacanthopterygii</taxon>
        <taxon>Salmoniformes</taxon>
        <taxon>Salmonidae</taxon>
        <taxon>Salmoninae</taxon>
        <taxon>Salvelinus</taxon>
    </lineage>
</organism>
<dbReference type="AlphaFoldDB" id="A0A8U1BJH5"/>
<protein>
    <submittedName>
        <fullName evidence="3">Uncharacterized protein LOC120052899 isoform X3</fullName>
    </submittedName>
</protein>